<sequence>MKFTSENSYDDSRLISAAISRWKCDSAGYSSCFDINIQCEIISANFDSLLMMSRGQSAADQ</sequence>
<evidence type="ECO:0000313" key="4">
    <source>
        <dbReference type="Proteomes" id="UP000054826"/>
    </source>
</evidence>
<comment type="caution">
    <text evidence="2">The sequence shown here is derived from an EMBL/GenBank/DDBJ whole genome shotgun (WGS) entry which is preliminary data.</text>
</comment>
<evidence type="ECO:0000313" key="2">
    <source>
        <dbReference type="EMBL" id="KRZ36430.1"/>
    </source>
</evidence>
<proteinExistence type="predicted"/>
<dbReference type="EMBL" id="JYDV01000073">
    <property type="protein sequence ID" value="KRZ36430.1"/>
    <property type="molecule type" value="Genomic_DNA"/>
</dbReference>
<organism evidence="2 4">
    <name type="scientific">Trichinella pseudospiralis</name>
    <name type="common">Parasitic roundworm</name>
    <dbReference type="NCBI Taxonomy" id="6337"/>
    <lineage>
        <taxon>Eukaryota</taxon>
        <taxon>Metazoa</taxon>
        <taxon>Ecdysozoa</taxon>
        <taxon>Nematoda</taxon>
        <taxon>Enoplea</taxon>
        <taxon>Dorylaimia</taxon>
        <taxon>Trichinellida</taxon>
        <taxon>Trichinellidae</taxon>
        <taxon>Trichinella</taxon>
    </lineage>
</organism>
<protein>
    <submittedName>
        <fullName evidence="2">Uncharacterized protein</fullName>
    </submittedName>
</protein>
<evidence type="ECO:0000313" key="3">
    <source>
        <dbReference type="Proteomes" id="UP000054632"/>
    </source>
</evidence>
<accession>A0A0V1JN73</accession>
<name>A0A0V1JN73_TRIPS</name>
<dbReference type="AlphaFoldDB" id="A0A0V1JN73"/>
<dbReference type="Proteomes" id="UP000054826">
    <property type="component" value="Unassembled WGS sequence"/>
</dbReference>
<evidence type="ECO:0000313" key="1">
    <source>
        <dbReference type="EMBL" id="KRY72543.1"/>
    </source>
</evidence>
<reference evidence="3 4" key="1">
    <citation type="submission" date="2015-01" db="EMBL/GenBank/DDBJ databases">
        <title>Evolution of Trichinella species and genotypes.</title>
        <authorList>
            <person name="Korhonen P.K."/>
            <person name="Edoardo P."/>
            <person name="Giuseppe L.R."/>
            <person name="Gasser R.B."/>
        </authorList>
    </citation>
    <scope>NUCLEOTIDE SEQUENCE [LARGE SCALE GENOMIC DNA]</scope>
    <source>
        <strain evidence="1">ISS13</strain>
        <strain evidence="2">ISS176</strain>
    </source>
</reference>
<dbReference type="Proteomes" id="UP000054632">
    <property type="component" value="Unassembled WGS sequence"/>
</dbReference>
<gene>
    <name evidence="1" type="ORF">T4A_5678</name>
    <name evidence="2" type="ORF">T4C_360</name>
</gene>
<dbReference type="EMBL" id="JYDR01000043">
    <property type="protein sequence ID" value="KRY72543.1"/>
    <property type="molecule type" value="Genomic_DNA"/>
</dbReference>